<evidence type="ECO:0000256" key="10">
    <source>
        <dbReference type="PROSITE-ProRule" id="PRU10141"/>
    </source>
</evidence>
<protein>
    <recommendedName>
        <fullName evidence="2">non-specific serine/threonine protein kinase</fullName>
        <ecNumber evidence="2">2.7.11.1</ecNumber>
    </recommendedName>
</protein>
<evidence type="ECO:0000256" key="3">
    <source>
        <dbReference type="ARBA" id="ARBA00022527"/>
    </source>
</evidence>
<dbReference type="InterPro" id="IPR011009">
    <property type="entry name" value="Kinase-like_dom_sf"/>
</dbReference>
<dbReference type="OrthoDB" id="248923at2759"/>
<evidence type="ECO:0000256" key="1">
    <source>
        <dbReference type="ARBA" id="ARBA00010886"/>
    </source>
</evidence>
<keyword evidence="7 10" id="KW-0067">ATP-binding</keyword>
<evidence type="ECO:0000256" key="7">
    <source>
        <dbReference type="ARBA" id="ARBA00022840"/>
    </source>
</evidence>
<dbReference type="PROSITE" id="PS00108">
    <property type="entry name" value="PROTEIN_KINASE_ST"/>
    <property type="match status" value="1"/>
</dbReference>
<keyword evidence="3" id="KW-0723">Serine/threonine-protein kinase</keyword>
<keyword evidence="5 10" id="KW-0547">Nucleotide-binding</keyword>
<organism evidence="12 13">
    <name type="scientific">Stylonychia lemnae</name>
    <name type="common">Ciliate</name>
    <dbReference type="NCBI Taxonomy" id="5949"/>
    <lineage>
        <taxon>Eukaryota</taxon>
        <taxon>Sar</taxon>
        <taxon>Alveolata</taxon>
        <taxon>Ciliophora</taxon>
        <taxon>Intramacronucleata</taxon>
        <taxon>Spirotrichea</taxon>
        <taxon>Stichotrichia</taxon>
        <taxon>Sporadotrichida</taxon>
        <taxon>Oxytrichidae</taxon>
        <taxon>Stylonychinae</taxon>
        <taxon>Stylonychia</taxon>
    </lineage>
</organism>
<dbReference type="EC" id="2.7.11.1" evidence="2"/>
<dbReference type="InterPro" id="IPR051131">
    <property type="entry name" value="NEK_Ser/Thr_kinase_NIMA"/>
</dbReference>
<comment type="similarity">
    <text evidence="1">Belongs to the protein kinase superfamily. NEK Ser/Thr protein kinase family. NIMA subfamily.</text>
</comment>
<evidence type="ECO:0000256" key="9">
    <source>
        <dbReference type="ARBA" id="ARBA00048679"/>
    </source>
</evidence>
<comment type="catalytic activity">
    <reaction evidence="8">
        <text>L-threonyl-[protein] + ATP = O-phospho-L-threonyl-[protein] + ADP + H(+)</text>
        <dbReference type="Rhea" id="RHEA:46608"/>
        <dbReference type="Rhea" id="RHEA-COMP:11060"/>
        <dbReference type="Rhea" id="RHEA-COMP:11605"/>
        <dbReference type="ChEBI" id="CHEBI:15378"/>
        <dbReference type="ChEBI" id="CHEBI:30013"/>
        <dbReference type="ChEBI" id="CHEBI:30616"/>
        <dbReference type="ChEBI" id="CHEBI:61977"/>
        <dbReference type="ChEBI" id="CHEBI:456216"/>
        <dbReference type="EC" id="2.7.11.1"/>
    </reaction>
</comment>
<keyword evidence="4" id="KW-0808">Transferase</keyword>
<accession>A0A077ZTS5</accession>
<dbReference type="SMART" id="SM00220">
    <property type="entry name" value="S_TKc"/>
    <property type="match status" value="1"/>
</dbReference>
<evidence type="ECO:0000313" key="12">
    <source>
        <dbReference type="EMBL" id="CDW72959.1"/>
    </source>
</evidence>
<reference evidence="12 13" key="1">
    <citation type="submission" date="2014-06" db="EMBL/GenBank/DDBJ databases">
        <authorList>
            <person name="Swart Estienne"/>
        </authorList>
    </citation>
    <scope>NUCLEOTIDE SEQUENCE [LARGE SCALE GENOMIC DNA]</scope>
    <source>
        <strain evidence="12 13">130c</strain>
    </source>
</reference>
<dbReference type="EMBL" id="CCKQ01001857">
    <property type="protein sequence ID" value="CDW72959.1"/>
    <property type="molecule type" value="Genomic_DNA"/>
</dbReference>
<sequence length="846" mass="97028">MFTLLGDGAYSQVYKVKRIQDGQIYALKKVRLNHLSEKERENAINEVRILASIKHVNVISYKEAFIEPTTQSLCIVMEFADNGDLFQKITENQAAGATYNEQDIWKIFIQIVRGLRALHDLNIMHRDLKSANVFLNKDLTVKLGDMNVSKIANGKGLNYTQTGTPYYASPEVWKDEPYDQKSDIWSLGCVLYEMIALRPPFQANDMNGLYKRVIRGQYQKLPKQYSAELANMVSLLLQVNPQNRPDSQKITQLSVFSKKFNEFFPDIAEQDKSELLKTIRIPKNIMYLSNRLPLANYNSNIKRHQQISKMYKSTQQRSSIRSINKDNSITIEQQDVKLPNLESNMKSIVNKKASYEDILTRQNSKIKLQNKNDQDMIQIEYQDKKSALMSLDHSLNESRINSLSPKQHQSSSKKKGNLIVSNINSHKNSIVLDDQPMIIAQSSANLHSNLDTPYDEDISDQLRVNQLPQIQSRALQQNRYREEGNSLSQQSSLNQKKTISLVKRDNSLKRLQAEKQSDSSLFLYKNDNQSQNQDSVKVSQQRLQDIYNMRYQKPTINNLIPFQQERKTRMNDISMNKQNMQLGQILVSSQKMKNQQNHSQNRESEAQLQRIQLKEQIKSINNSVKSTLFHNGVPINYKPKKNTVNYEEKLLKIANVYARGQGSMSPLQNTKPKKEYINHSMVINESAHNSSTKQLQDRYHSVSNSISNVKLPSLNNRSLISNDITSIGGVDLSQIEVFNPYENRSSVSNAQQSQKLLKKGQKQYLQSSSSKDQLPLPYQSQHQQNLKKQRQYLLMNQKNNNLNTSFKSTGASLTKSESSNVIQVNLKPGEGEIIETQDLKAPVLVI</sequence>
<dbReference type="Proteomes" id="UP000039865">
    <property type="component" value="Unassembled WGS sequence"/>
</dbReference>
<comment type="catalytic activity">
    <reaction evidence="9">
        <text>L-seryl-[protein] + ATP = O-phospho-L-seryl-[protein] + ADP + H(+)</text>
        <dbReference type="Rhea" id="RHEA:17989"/>
        <dbReference type="Rhea" id="RHEA-COMP:9863"/>
        <dbReference type="Rhea" id="RHEA-COMP:11604"/>
        <dbReference type="ChEBI" id="CHEBI:15378"/>
        <dbReference type="ChEBI" id="CHEBI:29999"/>
        <dbReference type="ChEBI" id="CHEBI:30616"/>
        <dbReference type="ChEBI" id="CHEBI:83421"/>
        <dbReference type="ChEBI" id="CHEBI:456216"/>
        <dbReference type="EC" id="2.7.11.1"/>
    </reaction>
</comment>
<gene>
    <name evidence="12" type="primary">Contig11785.g12602</name>
    <name evidence="12" type="ORF">STYLEM_1927</name>
</gene>
<evidence type="ECO:0000313" key="13">
    <source>
        <dbReference type="Proteomes" id="UP000039865"/>
    </source>
</evidence>
<dbReference type="GO" id="GO:0004674">
    <property type="term" value="F:protein serine/threonine kinase activity"/>
    <property type="evidence" value="ECO:0007669"/>
    <property type="project" value="UniProtKB-KW"/>
</dbReference>
<feature type="binding site" evidence="10">
    <location>
        <position position="28"/>
    </location>
    <ligand>
        <name>ATP</name>
        <dbReference type="ChEBI" id="CHEBI:30616"/>
    </ligand>
</feature>
<dbReference type="SUPFAM" id="SSF56112">
    <property type="entry name" value="Protein kinase-like (PK-like)"/>
    <property type="match status" value="1"/>
</dbReference>
<dbReference type="PROSITE" id="PS00107">
    <property type="entry name" value="PROTEIN_KINASE_ATP"/>
    <property type="match status" value="1"/>
</dbReference>
<evidence type="ECO:0000256" key="2">
    <source>
        <dbReference type="ARBA" id="ARBA00012513"/>
    </source>
</evidence>
<evidence type="ECO:0000256" key="8">
    <source>
        <dbReference type="ARBA" id="ARBA00047899"/>
    </source>
</evidence>
<proteinExistence type="inferred from homology"/>
<dbReference type="AlphaFoldDB" id="A0A077ZTS5"/>
<evidence type="ECO:0000256" key="5">
    <source>
        <dbReference type="ARBA" id="ARBA00022741"/>
    </source>
</evidence>
<dbReference type="PROSITE" id="PS50011">
    <property type="entry name" value="PROTEIN_KINASE_DOM"/>
    <property type="match status" value="1"/>
</dbReference>
<dbReference type="GO" id="GO:0005524">
    <property type="term" value="F:ATP binding"/>
    <property type="evidence" value="ECO:0007669"/>
    <property type="project" value="UniProtKB-UniRule"/>
</dbReference>
<dbReference type="InterPro" id="IPR000719">
    <property type="entry name" value="Prot_kinase_dom"/>
</dbReference>
<dbReference type="PANTHER" id="PTHR44899:SF3">
    <property type="entry name" value="SERINE_THREONINE-PROTEIN KINASE NEK1"/>
    <property type="match status" value="1"/>
</dbReference>
<dbReference type="InterPro" id="IPR017441">
    <property type="entry name" value="Protein_kinase_ATP_BS"/>
</dbReference>
<name>A0A077ZTS5_STYLE</name>
<evidence type="ECO:0000256" key="6">
    <source>
        <dbReference type="ARBA" id="ARBA00022777"/>
    </source>
</evidence>
<dbReference type="PANTHER" id="PTHR44899">
    <property type="entry name" value="CAMK FAMILY PROTEIN KINASE"/>
    <property type="match status" value="1"/>
</dbReference>
<dbReference type="FunFam" id="3.30.200.20:FF:000097">
    <property type="entry name" value="Probable serine/threonine-protein kinase nek1"/>
    <property type="match status" value="1"/>
</dbReference>
<keyword evidence="13" id="KW-1185">Reference proteome</keyword>
<dbReference type="Pfam" id="PF00069">
    <property type="entry name" value="Pkinase"/>
    <property type="match status" value="1"/>
</dbReference>
<keyword evidence="6 12" id="KW-0418">Kinase</keyword>
<dbReference type="InParanoid" id="A0A077ZTS5"/>
<dbReference type="InterPro" id="IPR008271">
    <property type="entry name" value="Ser/Thr_kinase_AS"/>
</dbReference>
<evidence type="ECO:0000256" key="4">
    <source>
        <dbReference type="ARBA" id="ARBA00022679"/>
    </source>
</evidence>
<dbReference type="Gene3D" id="1.10.510.10">
    <property type="entry name" value="Transferase(Phosphotransferase) domain 1"/>
    <property type="match status" value="1"/>
</dbReference>
<feature type="domain" description="Protein kinase" evidence="11">
    <location>
        <begin position="1"/>
        <end position="264"/>
    </location>
</feature>
<dbReference type="Gene3D" id="3.30.200.20">
    <property type="entry name" value="Phosphorylase Kinase, domain 1"/>
    <property type="match status" value="1"/>
</dbReference>
<evidence type="ECO:0000259" key="11">
    <source>
        <dbReference type="PROSITE" id="PS50011"/>
    </source>
</evidence>